<dbReference type="AlphaFoldDB" id="A0AAN7ZMR7"/>
<dbReference type="PANTHER" id="PTHR10773">
    <property type="entry name" value="DNA-DIRECTED RNA POLYMERASES I, II, AND III SUBUNIT RPABC2"/>
    <property type="match status" value="1"/>
</dbReference>
<dbReference type="Proteomes" id="UP001329430">
    <property type="component" value="Chromosome 2"/>
</dbReference>
<reference evidence="1 2" key="1">
    <citation type="journal article" date="2024" name="Insects">
        <title>An Improved Chromosome-Level Genome Assembly of the Firefly Pyrocoelia pectoralis.</title>
        <authorList>
            <person name="Fu X."/>
            <person name="Meyer-Rochow V.B."/>
            <person name="Ballantyne L."/>
            <person name="Zhu X."/>
        </authorList>
    </citation>
    <scope>NUCLEOTIDE SEQUENCE [LARGE SCALE GENOMIC DNA]</scope>
    <source>
        <strain evidence="1">XCY_ONT2</strain>
    </source>
</reference>
<proteinExistence type="predicted"/>
<name>A0AAN7ZMR7_9COLE</name>
<keyword evidence="2" id="KW-1185">Reference proteome</keyword>
<comment type="caution">
    <text evidence="1">The sequence shown here is derived from an EMBL/GenBank/DDBJ whole genome shotgun (WGS) entry which is preliminary data.</text>
</comment>
<accession>A0AAN7ZMR7</accession>
<dbReference type="PANTHER" id="PTHR10773:SF19">
    <property type="match status" value="1"/>
</dbReference>
<gene>
    <name evidence="1" type="ORF">RI129_003094</name>
</gene>
<dbReference type="EMBL" id="JAVRBK010000002">
    <property type="protein sequence ID" value="KAK5648202.1"/>
    <property type="molecule type" value="Genomic_DNA"/>
</dbReference>
<evidence type="ECO:0000313" key="1">
    <source>
        <dbReference type="EMBL" id="KAK5648202.1"/>
    </source>
</evidence>
<protein>
    <submittedName>
        <fullName evidence="1">Uncharacterized protein</fullName>
    </submittedName>
</protein>
<organism evidence="1 2">
    <name type="scientific">Pyrocoelia pectoralis</name>
    <dbReference type="NCBI Taxonomy" id="417401"/>
    <lineage>
        <taxon>Eukaryota</taxon>
        <taxon>Metazoa</taxon>
        <taxon>Ecdysozoa</taxon>
        <taxon>Arthropoda</taxon>
        <taxon>Hexapoda</taxon>
        <taxon>Insecta</taxon>
        <taxon>Pterygota</taxon>
        <taxon>Neoptera</taxon>
        <taxon>Endopterygota</taxon>
        <taxon>Coleoptera</taxon>
        <taxon>Polyphaga</taxon>
        <taxon>Elateriformia</taxon>
        <taxon>Elateroidea</taxon>
        <taxon>Lampyridae</taxon>
        <taxon>Lampyrinae</taxon>
        <taxon>Pyrocoelia</taxon>
    </lineage>
</organism>
<sequence length="549" mass="63066">MEEFDENAQIAPSPLGQGRKRIRQPDVCMQFRLKYDLQKHTPNVLPKYPTCGHDGRPGLPYFYGTLSMSEVKNFHGYLYQSKDKVHQVGLILACCNGAVPKRGKTMHASVSIKYNVRTEMIRVCSKAFFEITNFSRDRVQRIVRNFVLKGETSKERRGGNRIGPKNDEKQICIKNFIESIKYTESHYCRSKSSVRVYLPCDLNFKKLFDQYVQKFRKYVNANYNIAFGTPQTDCCSTCLRTQEQLKTKTSNEVRQTLTTAHRVHIMKAKAFFKLLKYPKTATFSFDCQKNLALPRLPDQAAYFSQQINYNNLTVVSGSSNTKLTSQNVFSYVWTEIDSPKDSNAIASAESPQHIKKLTVTFPIVGHSFIPPDRVFGLIEKDIKKIPVIVKTDQYDSLIKKHATVRRLGVDWKVYDWRTQATRAIKLSASWHFEFNKAKRFVFYKRETNVLVQGESNYMSDVGMPKSICKKGFSLSTMIPLELPLGTQLKGDKASINGLLNKHYGVNWRSLPELSLYKNHIPPKNSSEATKEQDNVSSEQCQNQYDNFFV</sequence>
<evidence type="ECO:0000313" key="2">
    <source>
        <dbReference type="Proteomes" id="UP001329430"/>
    </source>
</evidence>